<keyword evidence="2" id="KW-1185">Reference proteome</keyword>
<dbReference type="Proteomes" id="UP001244011">
    <property type="component" value="Unassembled WGS sequence"/>
</dbReference>
<organism evidence="1 2">
    <name type="scientific">Phialemonium atrogriseum</name>
    <dbReference type="NCBI Taxonomy" id="1093897"/>
    <lineage>
        <taxon>Eukaryota</taxon>
        <taxon>Fungi</taxon>
        <taxon>Dikarya</taxon>
        <taxon>Ascomycota</taxon>
        <taxon>Pezizomycotina</taxon>
        <taxon>Sordariomycetes</taxon>
        <taxon>Sordariomycetidae</taxon>
        <taxon>Cephalothecales</taxon>
        <taxon>Cephalothecaceae</taxon>
        <taxon>Phialemonium</taxon>
    </lineage>
</organism>
<gene>
    <name evidence="1" type="ORF">QBC33DRAFT_47016</name>
</gene>
<sequence length="162" mass="18368">MWISVNCKLYYPVSKGNAEDLDLENRKSHLGDSRDHFPGVYFFFPETNSRHLEEVDEIFLKSNSNFDTIGIANKIPRGTWNLGHVLEEKIRPNNAVDGAEARWCHVTANIFCYLNRPARQAGSSVQSIETNCQSSSLQSCHLSTWLPLSELQDREASIQPTV</sequence>
<reference evidence="1" key="1">
    <citation type="submission" date="2023-06" db="EMBL/GenBank/DDBJ databases">
        <title>Genome-scale phylogeny and comparative genomics of the fungal order Sordariales.</title>
        <authorList>
            <consortium name="Lawrence Berkeley National Laboratory"/>
            <person name="Hensen N."/>
            <person name="Bonometti L."/>
            <person name="Westerberg I."/>
            <person name="Brannstrom I.O."/>
            <person name="Guillou S."/>
            <person name="Cros-Aarteil S."/>
            <person name="Calhoun S."/>
            <person name="Haridas S."/>
            <person name="Kuo A."/>
            <person name="Mondo S."/>
            <person name="Pangilinan J."/>
            <person name="Riley R."/>
            <person name="Labutti K."/>
            <person name="Andreopoulos B."/>
            <person name="Lipzen A."/>
            <person name="Chen C."/>
            <person name="Yanf M."/>
            <person name="Daum C."/>
            <person name="Ng V."/>
            <person name="Clum A."/>
            <person name="Steindorff A."/>
            <person name="Ohm R."/>
            <person name="Martin F."/>
            <person name="Silar P."/>
            <person name="Natvig D."/>
            <person name="Lalanne C."/>
            <person name="Gautier V."/>
            <person name="Ament-Velasquez S.L."/>
            <person name="Kruys A."/>
            <person name="Hutchinson M.I."/>
            <person name="Powell A.J."/>
            <person name="Barry K."/>
            <person name="Miller A.N."/>
            <person name="Grigoriev I.V."/>
            <person name="Debuchy R."/>
            <person name="Gladieux P."/>
            <person name="Thoren M.H."/>
            <person name="Johannesson H."/>
        </authorList>
    </citation>
    <scope>NUCLEOTIDE SEQUENCE</scope>
    <source>
        <strain evidence="1">8032-3</strain>
    </source>
</reference>
<dbReference type="RefSeq" id="XP_060284396.1">
    <property type="nucleotide sequence ID" value="XM_060425177.1"/>
</dbReference>
<dbReference type="GeneID" id="85308364"/>
<dbReference type="EMBL" id="MU839006">
    <property type="protein sequence ID" value="KAK1768183.1"/>
    <property type="molecule type" value="Genomic_DNA"/>
</dbReference>
<comment type="caution">
    <text evidence="1">The sequence shown here is derived from an EMBL/GenBank/DDBJ whole genome shotgun (WGS) entry which is preliminary data.</text>
</comment>
<dbReference type="AlphaFoldDB" id="A0AAJ0C314"/>
<name>A0AAJ0C314_9PEZI</name>
<evidence type="ECO:0000313" key="2">
    <source>
        <dbReference type="Proteomes" id="UP001244011"/>
    </source>
</evidence>
<accession>A0AAJ0C314</accession>
<proteinExistence type="predicted"/>
<evidence type="ECO:0000313" key="1">
    <source>
        <dbReference type="EMBL" id="KAK1768183.1"/>
    </source>
</evidence>
<protein>
    <submittedName>
        <fullName evidence="1">Uncharacterized protein</fullName>
    </submittedName>
</protein>